<accession>A0A8C1RM00</accession>
<keyword evidence="3" id="KW-1185">Reference proteome</keyword>
<dbReference type="AlphaFoldDB" id="A0A8C1RM00"/>
<dbReference type="Ensembl" id="ENSCCRT00010130351.1">
    <property type="protein sequence ID" value="ENSCCRP00010117320.1"/>
    <property type="gene ID" value="ENSCCRG00010051395.1"/>
</dbReference>
<evidence type="ECO:0000313" key="3">
    <source>
        <dbReference type="Proteomes" id="UP000694427"/>
    </source>
</evidence>
<feature type="region of interest" description="Disordered" evidence="1">
    <location>
        <begin position="94"/>
        <end position="119"/>
    </location>
</feature>
<proteinExistence type="predicted"/>
<reference evidence="2" key="2">
    <citation type="submission" date="2025-09" db="UniProtKB">
        <authorList>
            <consortium name="Ensembl"/>
        </authorList>
    </citation>
    <scope>IDENTIFICATION</scope>
</reference>
<feature type="region of interest" description="Disordered" evidence="1">
    <location>
        <begin position="1"/>
        <end position="52"/>
    </location>
</feature>
<sequence>QGSGQGIPQASDGPTEDTVASQSNIWHLDTEPKSDSEAPEVPAPVDNTPEGLNQVLSGLSSRSGFFCSIYLGPMALITIVLCVQIKCFPEKRPGGYGQGSSYGQGSGQGSSYGQGSGYG</sequence>
<evidence type="ECO:0000256" key="1">
    <source>
        <dbReference type="SAM" id="MobiDB-lite"/>
    </source>
</evidence>
<dbReference type="Proteomes" id="UP000694427">
    <property type="component" value="Unplaced"/>
</dbReference>
<organism evidence="2 3">
    <name type="scientific">Cyprinus carpio</name>
    <name type="common">Common carp</name>
    <dbReference type="NCBI Taxonomy" id="7962"/>
    <lineage>
        <taxon>Eukaryota</taxon>
        <taxon>Metazoa</taxon>
        <taxon>Chordata</taxon>
        <taxon>Craniata</taxon>
        <taxon>Vertebrata</taxon>
        <taxon>Euteleostomi</taxon>
        <taxon>Actinopterygii</taxon>
        <taxon>Neopterygii</taxon>
        <taxon>Teleostei</taxon>
        <taxon>Ostariophysi</taxon>
        <taxon>Cypriniformes</taxon>
        <taxon>Cyprinidae</taxon>
        <taxon>Cyprininae</taxon>
        <taxon>Cyprinus</taxon>
    </lineage>
</organism>
<name>A0A8C1RM00_CYPCA</name>
<protein>
    <submittedName>
        <fullName evidence="2">Uncharacterized protein</fullName>
    </submittedName>
</protein>
<reference evidence="2" key="1">
    <citation type="submission" date="2025-08" db="UniProtKB">
        <authorList>
            <consortium name="Ensembl"/>
        </authorList>
    </citation>
    <scope>IDENTIFICATION</scope>
</reference>
<evidence type="ECO:0000313" key="2">
    <source>
        <dbReference type="Ensembl" id="ENSCCRP00010117320.1"/>
    </source>
</evidence>